<evidence type="ECO:0008006" key="3">
    <source>
        <dbReference type="Google" id="ProtNLM"/>
    </source>
</evidence>
<reference evidence="1 2" key="1">
    <citation type="submission" date="2016-10" db="EMBL/GenBank/DDBJ databases">
        <authorList>
            <person name="de Groot N.N."/>
        </authorList>
    </citation>
    <scope>NUCLEOTIDE SEQUENCE [LARGE SCALE GENOMIC DNA]</scope>
    <source>
        <strain evidence="1 2">DSM 23553</strain>
    </source>
</reference>
<accession>A0A1H5MW14</accession>
<dbReference type="RefSeq" id="WP_093113093.1">
    <property type="nucleotide sequence ID" value="NZ_FNGG01000003.1"/>
</dbReference>
<dbReference type="STRING" id="390640.SAMN04488034_103146"/>
<dbReference type="InterPro" id="IPR016888">
    <property type="entry name" value="UCP028498"/>
</dbReference>
<evidence type="ECO:0000313" key="2">
    <source>
        <dbReference type="Proteomes" id="UP000199448"/>
    </source>
</evidence>
<proteinExistence type="predicted"/>
<sequence length="132" mass="15453">MNTNEKFPADLYTYMKEHTLMEVKGGTTRPTFLKIWMVEVDGRVFARSWNKSERSWFTEFLRTGVGEIKYGDTIMKVKGKKIAAEDPVNPRISEAYLKKYNQPQNLPYAEGISKPEYFDYTMEFFPDPDNTV</sequence>
<organism evidence="1 2">
    <name type="scientific">Salinimicrobium catena</name>
    <dbReference type="NCBI Taxonomy" id="390640"/>
    <lineage>
        <taxon>Bacteria</taxon>
        <taxon>Pseudomonadati</taxon>
        <taxon>Bacteroidota</taxon>
        <taxon>Flavobacteriia</taxon>
        <taxon>Flavobacteriales</taxon>
        <taxon>Flavobacteriaceae</taxon>
        <taxon>Salinimicrobium</taxon>
    </lineage>
</organism>
<dbReference type="EMBL" id="FNUG01000003">
    <property type="protein sequence ID" value="SEE93483.1"/>
    <property type="molecule type" value="Genomic_DNA"/>
</dbReference>
<dbReference type="AlphaFoldDB" id="A0A1H5MW14"/>
<dbReference type="Pfam" id="PF10012">
    <property type="entry name" value="DUF2255"/>
    <property type="match status" value="1"/>
</dbReference>
<dbReference type="Proteomes" id="UP000199448">
    <property type="component" value="Unassembled WGS sequence"/>
</dbReference>
<keyword evidence="2" id="KW-1185">Reference proteome</keyword>
<name>A0A1H5MW14_9FLAO</name>
<protein>
    <recommendedName>
        <fullName evidence="3">DUF2255 family protein</fullName>
    </recommendedName>
</protein>
<evidence type="ECO:0000313" key="1">
    <source>
        <dbReference type="EMBL" id="SEE93483.1"/>
    </source>
</evidence>
<gene>
    <name evidence="1" type="ORF">SAMN04488034_103146</name>
</gene>
<dbReference type="OrthoDB" id="980661at2"/>